<evidence type="ECO:0000313" key="2">
    <source>
        <dbReference type="Proteomes" id="UP000626026"/>
    </source>
</evidence>
<comment type="caution">
    <text evidence="1">The sequence shown here is derived from an EMBL/GenBank/DDBJ whole genome shotgun (WGS) entry which is preliminary data.</text>
</comment>
<name>A0ABR7RPF5_9PROT</name>
<dbReference type="EMBL" id="JACTVA010000025">
    <property type="protein sequence ID" value="MBC9208030.1"/>
    <property type="molecule type" value="Genomic_DNA"/>
</dbReference>
<sequence length="65" mass="6987">MKPPFEGMLMAGYHQFFIAEAQVEPEAALRTDADLLASGSVISAFIARNMPGCANRLRCSVAWGA</sequence>
<accession>A0ABR7RPF5</accession>
<proteinExistence type="predicted"/>
<dbReference type="RefSeq" id="WP_187785195.1">
    <property type="nucleotide sequence ID" value="NZ_JACTVA010000025.1"/>
</dbReference>
<evidence type="ECO:0000313" key="1">
    <source>
        <dbReference type="EMBL" id="MBC9208030.1"/>
    </source>
</evidence>
<gene>
    <name evidence="1" type="ORF">IBL26_14385</name>
</gene>
<keyword evidence="2" id="KW-1185">Reference proteome</keyword>
<dbReference type="Proteomes" id="UP000626026">
    <property type="component" value="Unassembled WGS sequence"/>
</dbReference>
<reference evidence="1 2" key="1">
    <citation type="journal article" date="2013" name="Int. J. Syst. Evol. Microbiol.">
        <title>Roseomonas aerophila sp. nov., isolated from air.</title>
        <authorList>
            <person name="Kim S.J."/>
            <person name="Weon H.Y."/>
            <person name="Ahn J.H."/>
            <person name="Hong S.B."/>
            <person name="Seok S.J."/>
            <person name="Whang K.S."/>
            <person name="Kwon S.W."/>
        </authorList>
    </citation>
    <scope>NUCLEOTIDE SEQUENCE [LARGE SCALE GENOMIC DNA]</scope>
    <source>
        <strain evidence="1 2">NBRC 108923</strain>
    </source>
</reference>
<organism evidence="1 2">
    <name type="scientific">Teichococcus aerophilus</name>
    <dbReference type="NCBI Taxonomy" id="1224513"/>
    <lineage>
        <taxon>Bacteria</taxon>
        <taxon>Pseudomonadati</taxon>
        <taxon>Pseudomonadota</taxon>
        <taxon>Alphaproteobacteria</taxon>
        <taxon>Acetobacterales</taxon>
        <taxon>Roseomonadaceae</taxon>
        <taxon>Roseomonas</taxon>
    </lineage>
</organism>
<protein>
    <submittedName>
        <fullName evidence="1">Uncharacterized protein</fullName>
    </submittedName>
</protein>